<evidence type="ECO:0000256" key="11">
    <source>
        <dbReference type="ARBA" id="ARBA00023012"/>
    </source>
</evidence>
<evidence type="ECO:0000313" key="15">
    <source>
        <dbReference type="EMBL" id="MBQ0957793.1"/>
    </source>
</evidence>
<dbReference type="InterPro" id="IPR036097">
    <property type="entry name" value="HisK_dim/P_sf"/>
</dbReference>
<evidence type="ECO:0000256" key="4">
    <source>
        <dbReference type="ARBA" id="ARBA00022553"/>
    </source>
</evidence>
<dbReference type="InterPro" id="IPR004358">
    <property type="entry name" value="Sig_transdc_His_kin-like_C"/>
</dbReference>
<dbReference type="SUPFAM" id="SSF55874">
    <property type="entry name" value="ATPase domain of HSP90 chaperone/DNA topoisomerase II/histidine kinase"/>
    <property type="match status" value="1"/>
</dbReference>
<comment type="caution">
    <text evidence="15">The sequence shown here is derived from an EMBL/GenBank/DDBJ whole genome shotgun (WGS) entry which is preliminary data.</text>
</comment>
<dbReference type="CDD" id="cd00075">
    <property type="entry name" value="HATPase"/>
    <property type="match status" value="1"/>
</dbReference>
<dbReference type="CDD" id="cd00082">
    <property type="entry name" value="HisKA"/>
    <property type="match status" value="1"/>
</dbReference>
<dbReference type="GO" id="GO:0005524">
    <property type="term" value="F:ATP binding"/>
    <property type="evidence" value="ECO:0007669"/>
    <property type="project" value="UniProtKB-KW"/>
</dbReference>
<keyword evidence="6 13" id="KW-0812">Transmembrane</keyword>
<keyword evidence="4" id="KW-0597">Phosphoprotein</keyword>
<dbReference type="PANTHER" id="PTHR45569:SF1">
    <property type="entry name" value="SENSOR PROTEIN KDPD"/>
    <property type="match status" value="1"/>
</dbReference>
<dbReference type="Gene3D" id="1.20.120.620">
    <property type="entry name" value="Backbone structure of the membrane domain of e. Coli histidine kinase receptor kdpd"/>
    <property type="match status" value="1"/>
</dbReference>
<accession>A0A941BIF6</accession>
<dbReference type="PRINTS" id="PR00344">
    <property type="entry name" value="BCTRLSENSOR"/>
</dbReference>
<name>A0A941BIF6_9BURK</name>
<dbReference type="InterPro" id="IPR052023">
    <property type="entry name" value="Histidine_kinase_KdpD"/>
</dbReference>
<dbReference type="EC" id="2.7.13.3" evidence="3"/>
<evidence type="ECO:0000256" key="1">
    <source>
        <dbReference type="ARBA" id="ARBA00000085"/>
    </source>
</evidence>
<dbReference type="Pfam" id="PF02518">
    <property type="entry name" value="HATPase_c"/>
    <property type="match status" value="1"/>
</dbReference>
<dbReference type="InterPro" id="IPR003594">
    <property type="entry name" value="HATPase_dom"/>
</dbReference>
<sequence>MNPTDTPPALRRLVGALVWALAWLALVLADGRLERAPLSLWLVAGAALASPWWSLPASLAAAAASVAAFNWLFVPPRGSFSVGSTDDLWLLAGLWVVTWVVAALSAAARRQAGRAEDWARRSQTLREWAEAARDTDDPLTLAGRLQQQLDALGGGPATLWLWRASPPPLGEAWGADDARLCRLGEADAEAAAALAHGLRQREAIGPGTGRHQSLGQWVLPLRGRAVVSGAALLRGPAVQRVDDAARLQAQALCDQLGQALERAHARAADQRARDETRDQQARNALLAAISHDYRTPLATIRGAADSLLDQAPQLAPSQREALLHTIRDQATQLARMTDNTLQLARLDAPGLQLRTDWESPEEIIGAALQRARQREAEGQPRARGSASRLQARLEPGLPLLRCDAVLLAQLLDNLVDNALAYSPPDSPVELLARRQGEQLVLAVRDRGPGVPPAWRERLFEPWRRGPAADGAPQGAGVGLAVCRAIAQAHGGQMTLRRRAHGGSAFECRLPLGEPPAWPEAAS</sequence>
<dbReference type="InterPro" id="IPR038318">
    <property type="entry name" value="KdpD_sf"/>
</dbReference>
<comment type="subcellular location">
    <subcellularLocation>
        <location evidence="2">Membrane</location>
        <topology evidence="2">Multi-pass membrane protein</topology>
    </subcellularLocation>
</comment>
<evidence type="ECO:0000256" key="7">
    <source>
        <dbReference type="ARBA" id="ARBA00022741"/>
    </source>
</evidence>
<evidence type="ECO:0000256" key="3">
    <source>
        <dbReference type="ARBA" id="ARBA00012438"/>
    </source>
</evidence>
<keyword evidence="7" id="KW-0547">Nucleotide-binding</keyword>
<keyword evidence="10 13" id="KW-1133">Transmembrane helix</keyword>
<evidence type="ECO:0000256" key="13">
    <source>
        <dbReference type="SAM" id="Phobius"/>
    </source>
</evidence>
<dbReference type="AlphaFoldDB" id="A0A941BIF6"/>
<evidence type="ECO:0000256" key="10">
    <source>
        <dbReference type="ARBA" id="ARBA00022989"/>
    </source>
</evidence>
<feature type="transmembrane region" description="Helical" evidence="13">
    <location>
        <begin position="53"/>
        <end position="76"/>
    </location>
</feature>
<organism evidence="15 16">
    <name type="scientific">Ideonella aquatica</name>
    <dbReference type="NCBI Taxonomy" id="2824119"/>
    <lineage>
        <taxon>Bacteria</taxon>
        <taxon>Pseudomonadati</taxon>
        <taxon>Pseudomonadota</taxon>
        <taxon>Betaproteobacteria</taxon>
        <taxon>Burkholderiales</taxon>
        <taxon>Sphaerotilaceae</taxon>
        <taxon>Ideonella</taxon>
    </lineage>
</organism>
<feature type="domain" description="Histidine kinase" evidence="14">
    <location>
        <begin position="288"/>
        <end position="513"/>
    </location>
</feature>
<dbReference type="PROSITE" id="PS50109">
    <property type="entry name" value="HIS_KIN"/>
    <property type="match status" value="1"/>
</dbReference>
<dbReference type="SMART" id="SM00387">
    <property type="entry name" value="HATPase_c"/>
    <property type="match status" value="1"/>
</dbReference>
<keyword evidence="9" id="KW-0067">ATP-binding</keyword>
<keyword evidence="16" id="KW-1185">Reference proteome</keyword>
<gene>
    <name evidence="15" type="ORF">KAK06_02375</name>
</gene>
<dbReference type="Gene3D" id="1.10.287.130">
    <property type="match status" value="1"/>
</dbReference>
<evidence type="ECO:0000256" key="8">
    <source>
        <dbReference type="ARBA" id="ARBA00022777"/>
    </source>
</evidence>
<dbReference type="InterPro" id="IPR005467">
    <property type="entry name" value="His_kinase_dom"/>
</dbReference>
<keyword evidence="11" id="KW-0902">Two-component regulatory system</keyword>
<feature type="transmembrane region" description="Helical" evidence="13">
    <location>
        <begin position="88"/>
        <end position="108"/>
    </location>
</feature>
<evidence type="ECO:0000259" key="14">
    <source>
        <dbReference type="PROSITE" id="PS50109"/>
    </source>
</evidence>
<dbReference type="SUPFAM" id="SSF47384">
    <property type="entry name" value="Homodimeric domain of signal transducing histidine kinase"/>
    <property type="match status" value="1"/>
</dbReference>
<reference evidence="15" key="1">
    <citation type="submission" date="2021-04" db="EMBL/GenBank/DDBJ databases">
        <title>The genome sequence of Ideonella sp. 4Y11.</title>
        <authorList>
            <person name="Liu Y."/>
        </authorList>
    </citation>
    <scope>NUCLEOTIDE SEQUENCE</scope>
    <source>
        <strain evidence="15">4Y11</strain>
    </source>
</reference>
<keyword evidence="5" id="KW-0808">Transferase</keyword>
<dbReference type="InterPro" id="IPR036890">
    <property type="entry name" value="HATPase_C_sf"/>
</dbReference>
<dbReference type="EMBL" id="JAGQDE010000002">
    <property type="protein sequence ID" value="MBQ0957793.1"/>
    <property type="molecule type" value="Genomic_DNA"/>
</dbReference>
<dbReference type="RefSeq" id="WP_210800202.1">
    <property type="nucleotide sequence ID" value="NZ_JAGQDE010000002.1"/>
</dbReference>
<evidence type="ECO:0000256" key="2">
    <source>
        <dbReference type="ARBA" id="ARBA00004141"/>
    </source>
</evidence>
<dbReference type="InterPro" id="IPR025201">
    <property type="entry name" value="KdpD_TM"/>
</dbReference>
<dbReference type="Gene3D" id="3.30.565.10">
    <property type="entry name" value="Histidine kinase-like ATPase, C-terminal domain"/>
    <property type="match status" value="1"/>
</dbReference>
<keyword evidence="8" id="KW-0418">Kinase</keyword>
<dbReference type="Pfam" id="PF00512">
    <property type="entry name" value="HisKA"/>
    <property type="match status" value="1"/>
</dbReference>
<comment type="catalytic activity">
    <reaction evidence="1">
        <text>ATP + protein L-histidine = ADP + protein N-phospho-L-histidine.</text>
        <dbReference type="EC" id="2.7.13.3"/>
    </reaction>
</comment>
<protein>
    <recommendedName>
        <fullName evidence="3">histidine kinase</fullName>
        <ecNumber evidence="3">2.7.13.3</ecNumber>
    </recommendedName>
</protein>
<dbReference type="InterPro" id="IPR003661">
    <property type="entry name" value="HisK_dim/P_dom"/>
</dbReference>
<evidence type="ECO:0000256" key="6">
    <source>
        <dbReference type="ARBA" id="ARBA00022692"/>
    </source>
</evidence>
<evidence type="ECO:0000256" key="12">
    <source>
        <dbReference type="ARBA" id="ARBA00023136"/>
    </source>
</evidence>
<dbReference type="Pfam" id="PF13493">
    <property type="entry name" value="DUF4118"/>
    <property type="match status" value="1"/>
</dbReference>
<dbReference type="GO" id="GO:0005886">
    <property type="term" value="C:plasma membrane"/>
    <property type="evidence" value="ECO:0007669"/>
    <property type="project" value="TreeGrafter"/>
</dbReference>
<evidence type="ECO:0000256" key="5">
    <source>
        <dbReference type="ARBA" id="ARBA00022679"/>
    </source>
</evidence>
<proteinExistence type="predicted"/>
<dbReference type="Proteomes" id="UP000678374">
    <property type="component" value="Unassembled WGS sequence"/>
</dbReference>
<dbReference type="GO" id="GO:0000155">
    <property type="term" value="F:phosphorelay sensor kinase activity"/>
    <property type="evidence" value="ECO:0007669"/>
    <property type="project" value="InterPro"/>
</dbReference>
<dbReference type="PANTHER" id="PTHR45569">
    <property type="entry name" value="SENSOR PROTEIN KDPD"/>
    <property type="match status" value="1"/>
</dbReference>
<evidence type="ECO:0000256" key="9">
    <source>
        <dbReference type="ARBA" id="ARBA00022840"/>
    </source>
</evidence>
<keyword evidence="12 13" id="KW-0472">Membrane</keyword>
<dbReference type="SMART" id="SM00388">
    <property type="entry name" value="HisKA"/>
    <property type="match status" value="1"/>
</dbReference>
<evidence type="ECO:0000313" key="16">
    <source>
        <dbReference type="Proteomes" id="UP000678374"/>
    </source>
</evidence>